<evidence type="ECO:0000313" key="7">
    <source>
        <dbReference type="EMBL" id="RDW26476.1"/>
    </source>
</evidence>
<feature type="domain" description="Bromodomain associated" evidence="5">
    <location>
        <begin position="2"/>
        <end position="78"/>
    </location>
</feature>
<keyword evidence="3" id="KW-0804">Transcription</keyword>
<dbReference type="GeneID" id="2908311"/>
<dbReference type="PANTHER" id="PTHR46338">
    <property type="entry name" value="TRANSCRIPTION INITIATION FACTOR TFIID SUBUNIT 8"/>
    <property type="match status" value="1"/>
</dbReference>
<protein>
    <recommendedName>
        <fullName evidence="5">Bromodomain associated domain-containing protein</fullName>
    </recommendedName>
</protein>
<comment type="subcellular location">
    <subcellularLocation>
        <location evidence="1">Nucleus</location>
    </subcellularLocation>
</comment>
<dbReference type="Proteomes" id="UP000256601">
    <property type="component" value="Unassembled WGS sequence"/>
</dbReference>
<dbReference type="VEuPathDB" id="FungiDB:YALI1_F17706g"/>
<dbReference type="eggNOG" id="ENOG502S96D">
    <property type="taxonomic scope" value="Eukaryota"/>
</dbReference>
<dbReference type="Pfam" id="PF07524">
    <property type="entry name" value="Bromo_TP"/>
    <property type="match status" value="1"/>
</dbReference>
<dbReference type="OMA" id="MANTHVI"/>
<dbReference type="InterPro" id="IPR006565">
    <property type="entry name" value="BTP"/>
</dbReference>
<dbReference type="RefSeq" id="XP_505364.1">
    <property type="nucleotide sequence ID" value="XM_505364.1"/>
</dbReference>
<dbReference type="GO" id="GO:0005669">
    <property type="term" value="C:transcription factor TFIID complex"/>
    <property type="evidence" value="ECO:0007669"/>
    <property type="project" value="InterPro"/>
</dbReference>
<evidence type="ECO:0000256" key="3">
    <source>
        <dbReference type="ARBA" id="ARBA00023163"/>
    </source>
</evidence>
<dbReference type="EMBL" id="KZ857333">
    <property type="protein sequence ID" value="RDW26476.1"/>
    <property type="molecule type" value="Genomic_DNA"/>
</dbReference>
<evidence type="ECO:0000256" key="2">
    <source>
        <dbReference type="ARBA" id="ARBA00023015"/>
    </source>
</evidence>
<dbReference type="KEGG" id="yli:2908311"/>
<proteinExistence type="predicted"/>
<keyword evidence="4" id="KW-0539">Nucleus</keyword>
<evidence type="ECO:0000313" key="6">
    <source>
        <dbReference type="EMBL" id="AOW07120.1"/>
    </source>
</evidence>
<dbReference type="SMART" id="SM00576">
    <property type="entry name" value="BTP"/>
    <property type="match status" value="1"/>
</dbReference>
<dbReference type="Proteomes" id="UP000182444">
    <property type="component" value="Chromosome 1F"/>
</dbReference>
<sequence length="205" mass="22459">MSDFYFALARISVAQLLRVAGIERCPPSVLDTITDLYIRHLDLLATETMNLAHHGGRFDAIITDVAQAMANTHVIKPVVLLDPYDTDPQGDQGMQDFVKWAKGPGPAEARRISRVANNTGQATQPAAAMAPSTYGITAKKQEDAAPQEEVEWLQGLINKQTKMVGPARFKDTVLGPSFEDKLDLKIAGGPSMEEFFESRQETTKS</sequence>
<gene>
    <name evidence="7" type="ORF">B0I71DRAFT_130869</name>
    <name evidence="6" type="ORF">YALI1_F17706g</name>
</gene>
<dbReference type="PANTHER" id="PTHR46338:SF1">
    <property type="entry name" value="TRANSCRIPTION INITIATION FACTOR TFIID SUBUNIT 8"/>
    <property type="match status" value="1"/>
</dbReference>
<evidence type="ECO:0000256" key="4">
    <source>
        <dbReference type="ARBA" id="ARBA00023242"/>
    </source>
</evidence>
<reference evidence="6 8" key="1">
    <citation type="journal article" date="2016" name="PLoS ONE">
        <title>Sequence Assembly of Yarrowia lipolytica Strain W29/CLIB89 Shows Transposable Element Diversity.</title>
        <authorList>
            <person name="Magnan C."/>
            <person name="Yu J."/>
            <person name="Chang I."/>
            <person name="Jahn E."/>
            <person name="Kanomata Y."/>
            <person name="Wu J."/>
            <person name="Zeller M."/>
            <person name="Oakes M."/>
            <person name="Baldi P."/>
            <person name="Sandmeyer S."/>
        </authorList>
    </citation>
    <scope>NUCLEOTIDE SEQUENCE [LARGE SCALE GENOMIC DNA]</scope>
    <source>
        <strain evidence="6">CLIB89</strain>
        <strain evidence="8">CLIB89(W29)</strain>
    </source>
</reference>
<organism evidence="6 8">
    <name type="scientific">Yarrowia lipolytica</name>
    <name type="common">Candida lipolytica</name>
    <dbReference type="NCBI Taxonomy" id="4952"/>
    <lineage>
        <taxon>Eukaryota</taxon>
        <taxon>Fungi</taxon>
        <taxon>Dikarya</taxon>
        <taxon>Ascomycota</taxon>
        <taxon>Saccharomycotina</taxon>
        <taxon>Dipodascomycetes</taxon>
        <taxon>Dipodascales</taxon>
        <taxon>Dipodascales incertae sedis</taxon>
        <taxon>Yarrowia</taxon>
    </lineage>
</organism>
<dbReference type="InterPro" id="IPR009072">
    <property type="entry name" value="Histone-fold"/>
</dbReference>
<dbReference type="InterPro" id="IPR037818">
    <property type="entry name" value="TAF8"/>
</dbReference>
<accession>A0A1H6PYJ6</accession>
<dbReference type="CDD" id="cd00076">
    <property type="entry name" value="HFD_SF"/>
    <property type="match status" value="1"/>
</dbReference>
<reference evidence="7 9" key="2">
    <citation type="submission" date="2018-07" db="EMBL/GenBank/DDBJ databases">
        <title>Draft Genome Assemblies for Five Robust Yarrowia lipolytica Strains Exhibiting High Lipid Production and Pentose Sugar Utilization and Sugar Alcohol Secretion from Undetoxified Lignocellulosic Biomass Hydrolysates.</title>
        <authorList>
            <consortium name="DOE Joint Genome Institute"/>
            <person name="Walker C."/>
            <person name="Ryu S."/>
            <person name="Na H."/>
            <person name="Zane M."/>
            <person name="LaButti K."/>
            <person name="Lipzen A."/>
            <person name="Haridas S."/>
            <person name="Barry K."/>
            <person name="Grigoriev I.V."/>
            <person name="Quarterman J."/>
            <person name="Slininger P."/>
            <person name="Dien B."/>
            <person name="Trinh C.T."/>
        </authorList>
    </citation>
    <scope>NUCLEOTIDE SEQUENCE [LARGE SCALE GENOMIC DNA]</scope>
    <source>
        <strain evidence="7 9">YB392</strain>
    </source>
</reference>
<evidence type="ECO:0000313" key="8">
    <source>
        <dbReference type="Proteomes" id="UP000182444"/>
    </source>
</evidence>
<keyword evidence="2" id="KW-0805">Transcription regulation</keyword>
<name>A0A1H6PYJ6_YARLL</name>
<evidence type="ECO:0000313" key="9">
    <source>
        <dbReference type="Proteomes" id="UP000256601"/>
    </source>
</evidence>
<dbReference type="GO" id="GO:0046982">
    <property type="term" value="F:protein heterodimerization activity"/>
    <property type="evidence" value="ECO:0007669"/>
    <property type="project" value="InterPro"/>
</dbReference>
<dbReference type="Gene3D" id="1.10.20.10">
    <property type="entry name" value="Histone, subunit A"/>
    <property type="match status" value="1"/>
</dbReference>
<dbReference type="VEuPathDB" id="FungiDB:YALI0_F13233g"/>
<evidence type="ECO:0000259" key="5">
    <source>
        <dbReference type="SMART" id="SM00576"/>
    </source>
</evidence>
<dbReference type="OrthoDB" id="5402929at2759"/>
<dbReference type="EMBL" id="CP017558">
    <property type="protein sequence ID" value="AOW07120.1"/>
    <property type="molecule type" value="Genomic_DNA"/>
</dbReference>
<dbReference type="AlphaFoldDB" id="A0A1H6PYJ6"/>
<evidence type="ECO:0000256" key="1">
    <source>
        <dbReference type="ARBA" id="ARBA00004123"/>
    </source>
</evidence>